<evidence type="ECO:0000256" key="1">
    <source>
        <dbReference type="SAM" id="MobiDB-lite"/>
    </source>
</evidence>
<name>A0A0G0VK32_9BACT</name>
<protein>
    <submittedName>
        <fullName evidence="2">Transcription termination factor Rho</fullName>
    </submittedName>
</protein>
<proteinExistence type="predicted"/>
<feature type="compositionally biased region" description="Basic residues" evidence="1">
    <location>
        <begin position="105"/>
        <end position="114"/>
    </location>
</feature>
<evidence type="ECO:0000313" key="2">
    <source>
        <dbReference type="EMBL" id="KKR99981.1"/>
    </source>
</evidence>
<feature type="compositionally biased region" description="Basic and acidic residues" evidence="1">
    <location>
        <begin position="8"/>
        <end position="23"/>
    </location>
</feature>
<organism evidence="2 3">
    <name type="scientific">Candidatus Uhrbacteria bacterium GW2011_GWC1_41_20</name>
    <dbReference type="NCBI Taxonomy" id="1618983"/>
    <lineage>
        <taxon>Bacteria</taxon>
        <taxon>Candidatus Uhriibacteriota</taxon>
    </lineage>
</organism>
<accession>A0A0G0VK32</accession>
<comment type="caution">
    <text evidence="2">The sequence shown here is derived from an EMBL/GenBank/DDBJ whole genome shotgun (WGS) entry which is preliminary data.</text>
</comment>
<reference evidence="2 3" key="1">
    <citation type="journal article" date="2015" name="Nature">
        <title>rRNA introns, odd ribosomes, and small enigmatic genomes across a large radiation of phyla.</title>
        <authorList>
            <person name="Brown C.T."/>
            <person name="Hug L.A."/>
            <person name="Thomas B.C."/>
            <person name="Sharon I."/>
            <person name="Castelle C.J."/>
            <person name="Singh A."/>
            <person name="Wilkins M.J."/>
            <person name="Williams K.H."/>
            <person name="Banfield J.F."/>
        </authorList>
    </citation>
    <scope>NUCLEOTIDE SEQUENCE [LARGE SCALE GENOMIC DNA]</scope>
</reference>
<feature type="compositionally biased region" description="Basic and acidic residues" evidence="1">
    <location>
        <begin position="144"/>
        <end position="160"/>
    </location>
</feature>
<dbReference type="Proteomes" id="UP000033930">
    <property type="component" value="Unassembled WGS sequence"/>
</dbReference>
<feature type="compositionally biased region" description="Basic and acidic residues" evidence="1">
    <location>
        <begin position="95"/>
        <end position="104"/>
    </location>
</feature>
<evidence type="ECO:0000313" key="3">
    <source>
        <dbReference type="Proteomes" id="UP000033930"/>
    </source>
</evidence>
<feature type="compositionally biased region" description="Pro residues" evidence="1">
    <location>
        <begin position="161"/>
        <end position="171"/>
    </location>
</feature>
<feature type="region of interest" description="Disordered" evidence="1">
    <location>
        <begin position="1"/>
        <end position="171"/>
    </location>
</feature>
<sequence length="171" mass="18637">MWRPVGHPRGETGDHPQGRDPPDQRPGGLLQVPASADELRTQGADGVRQPQPRPRAQEAQGWGEREPADPGGGPQGVRRQAGQPRRANRGQAGRADQDRQGDRRSPRRGRRRPGAPRDRSPGAGGSQREVRRSAPAGPRPQRRARIDRCGRPARLPREAHPPPPAGYPDQG</sequence>
<dbReference type="AlphaFoldDB" id="A0A0G0VK32"/>
<dbReference type="EMBL" id="LCAW01000001">
    <property type="protein sequence ID" value="KKR99981.1"/>
    <property type="molecule type" value="Genomic_DNA"/>
</dbReference>
<gene>
    <name evidence="2" type="ORF">UU50_C0001G0039</name>
</gene>